<evidence type="ECO:0000313" key="2">
    <source>
        <dbReference type="EMBL" id="KAJ8613246.1"/>
    </source>
</evidence>
<dbReference type="InterPro" id="IPR007214">
    <property type="entry name" value="YbaK/aa-tRNA-synth-assoc-dom"/>
</dbReference>
<name>A0AAD7UQ64_9STRA</name>
<dbReference type="PANTHER" id="PTHR30411">
    <property type="entry name" value="CYTOPLASMIC PROTEIN"/>
    <property type="match status" value="1"/>
</dbReference>
<sequence>MLCVQKTAKFSVLSCGQATRATQASGDADDTLFRKLIALFEARGVAHARLLHAPTLTSEASVVERRKGGWTDTTLGSGAKAMLMRRSKGGFALCVLAADRKLDWKKLKKAVAKDLRLATTEEVFEASRCVPGAVPPFGSQFFAETRTFVDHSLGQNERINFNCGLRTQSVRLDFDSYLALEQPTLVDIVAS</sequence>
<accession>A0AAD7UQ64</accession>
<keyword evidence="3" id="KW-1185">Reference proteome</keyword>
<dbReference type="Gene3D" id="3.90.960.10">
    <property type="entry name" value="YbaK/aminoacyl-tRNA synthetase-associated domain"/>
    <property type="match status" value="1"/>
</dbReference>
<organism evidence="2 3">
    <name type="scientific">Chrysophaeum taylorii</name>
    <dbReference type="NCBI Taxonomy" id="2483200"/>
    <lineage>
        <taxon>Eukaryota</taxon>
        <taxon>Sar</taxon>
        <taxon>Stramenopiles</taxon>
        <taxon>Ochrophyta</taxon>
        <taxon>Pelagophyceae</taxon>
        <taxon>Pelagomonadales</taxon>
        <taxon>Pelagomonadaceae</taxon>
        <taxon>Chrysophaeum</taxon>
    </lineage>
</organism>
<dbReference type="AlphaFoldDB" id="A0AAD7UQ64"/>
<dbReference type="Pfam" id="PF04073">
    <property type="entry name" value="tRNA_edit"/>
    <property type="match status" value="1"/>
</dbReference>
<evidence type="ECO:0000313" key="3">
    <source>
        <dbReference type="Proteomes" id="UP001230188"/>
    </source>
</evidence>
<comment type="caution">
    <text evidence="2">The sequence shown here is derived from an EMBL/GenBank/DDBJ whole genome shotgun (WGS) entry which is preliminary data.</text>
</comment>
<gene>
    <name evidence="2" type="ORF">CTAYLR_004547</name>
</gene>
<dbReference type="EMBL" id="JAQMWT010000034">
    <property type="protein sequence ID" value="KAJ8613246.1"/>
    <property type="molecule type" value="Genomic_DNA"/>
</dbReference>
<protein>
    <recommendedName>
        <fullName evidence="1">YbaK/aminoacyl-tRNA synthetase-associated domain-containing protein</fullName>
    </recommendedName>
</protein>
<dbReference type="GO" id="GO:0002161">
    <property type="term" value="F:aminoacyl-tRNA deacylase activity"/>
    <property type="evidence" value="ECO:0007669"/>
    <property type="project" value="InterPro"/>
</dbReference>
<dbReference type="SUPFAM" id="SSF55826">
    <property type="entry name" value="YbaK/ProRS associated domain"/>
    <property type="match status" value="1"/>
</dbReference>
<dbReference type="InterPro" id="IPR036754">
    <property type="entry name" value="YbaK/aa-tRNA-synt-asso_dom_sf"/>
</dbReference>
<feature type="domain" description="YbaK/aminoacyl-tRNA synthetase-associated" evidence="1">
    <location>
        <begin position="74"/>
        <end position="175"/>
    </location>
</feature>
<dbReference type="PANTHER" id="PTHR30411:SF9">
    <property type="entry name" value="MULTIFUNCTIONAL SER_THR-TRNA DEACYLASE PROXP-Y"/>
    <property type="match status" value="1"/>
</dbReference>
<proteinExistence type="predicted"/>
<evidence type="ECO:0000259" key="1">
    <source>
        <dbReference type="Pfam" id="PF04073"/>
    </source>
</evidence>
<dbReference type="Proteomes" id="UP001230188">
    <property type="component" value="Unassembled WGS sequence"/>
</dbReference>
<reference evidence="2" key="1">
    <citation type="submission" date="2023-01" db="EMBL/GenBank/DDBJ databases">
        <title>Metagenome sequencing of chrysophaentin producing Chrysophaeum taylorii.</title>
        <authorList>
            <person name="Davison J."/>
            <person name="Bewley C."/>
        </authorList>
    </citation>
    <scope>NUCLEOTIDE SEQUENCE</scope>
    <source>
        <strain evidence="2">NIES-1699</strain>
    </source>
</reference>